<gene>
    <name evidence="1" type="primary">LOC104265812-003</name>
</gene>
<dbReference type="PANTHER" id="PTHR31649:SF1">
    <property type="entry name" value="FARNESOIC ACID O-METHYL TRANSFERASE DOMAIN-CONTAINING PROTEIN"/>
    <property type="match status" value="1"/>
</dbReference>
<reference evidence="1" key="1">
    <citation type="submission" date="2020-04" db="EMBL/GenBank/DDBJ databases">
        <authorList>
            <person name="Neveu A P."/>
        </authorList>
    </citation>
    <scope>NUCLEOTIDE SEQUENCE</scope>
    <source>
        <tissue evidence="1">Whole embryo</tissue>
    </source>
</reference>
<dbReference type="InterPro" id="IPR006616">
    <property type="entry name" value="DM9_repeat"/>
</dbReference>
<dbReference type="EMBL" id="LR787309">
    <property type="protein sequence ID" value="CAB3263171.1"/>
    <property type="molecule type" value="mRNA"/>
</dbReference>
<organism evidence="1">
    <name type="scientific">Phallusia mammillata</name>
    <dbReference type="NCBI Taxonomy" id="59560"/>
    <lineage>
        <taxon>Eukaryota</taxon>
        <taxon>Metazoa</taxon>
        <taxon>Chordata</taxon>
        <taxon>Tunicata</taxon>
        <taxon>Ascidiacea</taxon>
        <taxon>Phlebobranchia</taxon>
        <taxon>Ascidiidae</taxon>
        <taxon>Phallusia</taxon>
    </lineage>
</organism>
<dbReference type="PANTHER" id="PTHR31649">
    <property type="entry name" value="AGAP009604-PA"/>
    <property type="match status" value="1"/>
</dbReference>
<sequence length="235" mass="26291">MAHRRRICCIRPPQSTELEFPVILSPVSWTKIPKRCEELPTNAFKACKLETGETGYIAKAEIGGQKVTGYTTALSHGKGYMPYGTSEHVVEGIMVLAADANNLHWLRSSGYQVPKYAVHGGYDRSEQQFIGRSCTPIQNAKTWQGDLLPAGNLEGEQRIGKIHRSHGCLYVPHSGKEYIFSQYEVLCHKISPGDLASICRWNIIKTLKNLNLNKEVVSTLPLPESLKVRILSTWK</sequence>
<dbReference type="Pfam" id="PF11901">
    <property type="entry name" value="DM9"/>
    <property type="match status" value="1"/>
</dbReference>
<protein>
    <submittedName>
        <fullName evidence="1">Uncharacterized protein LOC104265812</fullName>
    </submittedName>
</protein>
<evidence type="ECO:0000313" key="1">
    <source>
        <dbReference type="EMBL" id="CAB3263171.1"/>
    </source>
</evidence>
<name>A0A6F9DIZ0_9ASCI</name>
<dbReference type="AlphaFoldDB" id="A0A6F9DIZ0"/>
<dbReference type="SMART" id="SM00696">
    <property type="entry name" value="DM9"/>
    <property type="match status" value="1"/>
</dbReference>
<accession>A0A6F9DIZ0</accession>
<proteinExistence type="evidence at transcript level"/>